<evidence type="ECO:0000256" key="1">
    <source>
        <dbReference type="ARBA" id="ARBA00000971"/>
    </source>
</evidence>
<comment type="function">
    <text evidence="9">Involved in protein export. Acts as a chaperone by maintaining the newly synthesized protein in an open conformation. Functions as a peptidyl-prolyl cis-trans isomerase.</text>
</comment>
<evidence type="ECO:0000256" key="10">
    <source>
        <dbReference type="SAM" id="MobiDB-lite"/>
    </source>
</evidence>
<dbReference type="GO" id="GO:0051301">
    <property type="term" value="P:cell division"/>
    <property type="evidence" value="ECO:0007669"/>
    <property type="project" value="UniProtKB-KW"/>
</dbReference>
<dbReference type="SUPFAM" id="SSF54534">
    <property type="entry name" value="FKBP-like"/>
    <property type="match status" value="1"/>
</dbReference>
<keyword evidence="9" id="KW-0963">Cytoplasm</keyword>
<protein>
    <recommendedName>
        <fullName evidence="4 9">Trigger factor</fullName>
        <shortName evidence="9">TF</shortName>
        <ecNumber evidence="3 9">5.2.1.8</ecNumber>
    </recommendedName>
    <alternativeName>
        <fullName evidence="8 9">PPIase</fullName>
    </alternativeName>
</protein>
<feature type="domain" description="Trigger factor C-terminal" evidence="12">
    <location>
        <begin position="286"/>
        <end position="440"/>
    </location>
</feature>
<dbReference type="Proteomes" id="UP000319817">
    <property type="component" value="Chromosome"/>
</dbReference>
<dbReference type="NCBIfam" id="TIGR00115">
    <property type="entry name" value="tig"/>
    <property type="match status" value="1"/>
</dbReference>
<accession>A0A517NZU5</accession>
<dbReference type="RefSeq" id="WP_145420517.1">
    <property type="nucleotide sequence ID" value="NZ_CP036526.1"/>
</dbReference>
<evidence type="ECO:0000256" key="2">
    <source>
        <dbReference type="ARBA" id="ARBA00005464"/>
    </source>
</evidence>
<dbReference type="GO" id="GO:0051083">
    <property type="term" value="P:'de novo' cotranslational protein folding"/>
    <property type="evidence" value="ECO:0007669"/>
    <property type="project" value="TreeGrafter"/>
</dbReference>
<reference evidence="13 14" key="1">
    <citation type="submission" date="2019-02" db="EMBL/GenBank/DDBJ databases">
        <title>Deep-cultivation of Planctomycetes and their phenomic and genomic characterization uncovers novel biology.</title>
        <authorList>
            <person name="Wiegand S."/>
            <person name="Jogler M."/>
            <person name="Boedeker C."/>
            <person name="Pinto D."/>
            <person name="Vollmers J."/>
            <person name="Rivas-Marin E."/>
            <person name="Kohn T."/>
            <person name="Peeters S.H."/>
            <person name="Heuer A."/>
            <person name="Rast P."/>
            <person name="Oberbeckmann S."/>
            <person name="Bunk B."/>
            <person name="Jeske O."/>
            <person name="Meyerdierks A."/>
            <person name="Storesund J.E."/>
            <person name="Kallscheuer N."/>
            <person name="Luecker S."/>
            <person name="Lage O.M."/>
            <person name="Pohl T."/>
            <person name="Merkel B.J."/>
            <person name="Hornburger P."/>
            <person name="Mueller R.-W."/>
            <person name="Bruemmer F."/>
            <person name="Labrenz M."/>
            <person name="Spormann A.M."/>
            <person name="Op den Camp H."/>
            <person name="Overmann J."/>
            <person name="Amann R."/>
            <person name="Jetten M.S.M."/>
            <person name="Mascher T."/>
            <person name="Medema M.H."/>
            <person name="Devos D.P."/>
            <person name="Kaster A.-K."/>
            <person name="Ovreas L."/>
            <person name="Rohde M."/>
            <person name="Galperin M.Y."/>
            <person name="Jogler C."/>
        </authorList>
    </citation>
    <scope>NUCLEOTIDE SEQUENCE [LARGE SCALE GENOMIC DNA]</scope>
    <source>
        <strain evidence="13 14">K23_9</strain>
    </source>
</reference>
<dbReference type="GO" id="GO:0043335">
    <property type="term" value="P:protein unfolding"/>
    <property type="evidence" value="ECO:0007669"/>
    <property type="project" value="TreeGrafter"/>
</dbReference>
<evidence type="ECO:0000256" key="7">
    <source>
        <dbReference type="ARBA" id="ARBA00023235"/>
    </source>
</evidence>
<organism evidence="13 14">
    <name type="scientific">Stieleria marina</name>
    <dbReference type="NCBI Taxonomy" id="1930275"/>
    <lineage>
        <taxon>Bacteria</taxon>
        <taxon>Pseudomonadati</taxon>
        <taxon>Planctomycetota</taxon>
        <taxon>Planctomycetia</taxon>
        <taxon>Pirellulales</taxon>
        <taxon>Pirellulaceae</taxon>
        <taxon>Stieleria</taxon>
    </lineage>
</organism>
<dbReference type="GO" id="GO:0003755">
    <property type="term" value="F:peptidyl-prolyl cis-trans isomerase activity"/>
    <property type="evidence" value="ECO:0007669"/>
    <property type="project" value="UniProtKB-UniRule"/>
</dbReference>
<comment type="catalytic activity">
    <reaction evidence="1 9">
        <text>[protein]-peptidylproline (omega=180) = [protein]-peptidylproline (omega=0)</text>
        <dbReference type="Rhea" id="RHEA:16237"/>
        <dbReference type="Rhea" id="RHEA-COMP:10747"/>
        <dbReference type="Rhea" id="RHEA-COMP:10748"/>
        <dbReference type="ChEBI" id="CHEBI:83833"/>
        <dbReference type="ChEBI" id="CHEBI:83834"/>
        <dbReference type="EC" id="5.2.1.8"/>
    </reaction>
</comment>
<keyword evidence="5 9" id="KW-0697">Rotamase</keyword>
<sequence>MSTSTEPETTEEAKKPIQLDVKVESPQACLREVVVTIPQGEVQRYLKDAYDELVPEAQVPGFRAGRAPRKLVEKQFRDRVVEQVKGSLLMDSLAQVTESQDFSAISEPDFDYNAIEVPEEGDFKYQFSVEVRPEFKTPDWKGVELKKPVEEISDADVDTALARVLSRYATQEASDAPAEMGDKLLITAQFTHDGKTLSAMDEERVTLEERMTFSDATMDDFGKKLKGAKEGDKIKGKVTLGENASDESLRGKKVDVKIEVVEVLKEETPELTEAFLEELGDFETEAELRAFVRDSLTRQADYRTEQALRSTVVEALAGSASFELPPELVRRQTMRELERKVLELRRSGFDEDNVRRFVNATKQNAQASTESALREHFILEQIAEEEKIDAEPSDYDHEISLIAEQSDQPERRVRARLEKSGQMDALRNQIVERKVIEVIVGKAKVTEEPVDNKDADDNSEFAVYHSVLPTKDSEAIPEAKYEDNSPPEADKDTERNEE</sequence>
<dbReference type="Pfam" id="PF05697">
    <property type="entry name" value="Trigger_N"/>
    <property type="match status" value="1"/>
</dbReference>
<dbReference type="HAMAP" id="MF_00303">
    <property type="entry name" value="Trigger_factor_Tig"/>
    <property type="match status" value="1"/>
</dbReference>
<dbReference type="Gene3D" id="3.30.70.1050">
    <property type="entry name" value="Trigger factor ribosome-binding domain"/>
    <property type="match status" value="1"/>
</dbReference>
<dbReference type="InterPro" id="IPR005215">
    <property type="entry name" value="Trig_fac"/>
</dbReference>
<feature type="domain" description="Trigger factor ribosome-binding bacterial" evidence="11">
    <location>
        <begin position="20"/>
        <end position="163"/>
    </location>
</feature>
<keyword evidence="6 9" id="KW-0143">Chaperone</keyword>
<dbReference type="EMBL" id="CP036526">
    <property type="protein sequence ID" value="QDT12649.1"/>
    <property type="molecule type" value="Genomic_DNA"/>
</dbReference>
<keyword evidence="14" id="KW-1185">Reference proteome</keyword>
<name>A0A517NZU5_9BACT</name>
<dbReference type="PANTHER" id="PTHR30560">
    <property type="entry name" value="TRIGGER FACTOR CHAPERONE AND PEPTIDYL-PROLYL CIS/TRANS ISOMERASE"/>
    <property type="match status" value="1"/>
</dbReference>
<dbReference type="InterPro" id="IPR008881">
    <property type="entry name" value="Trigger_fac_ribosome-bd_bac"/>
</dbReference>
<comment type="subcellular location">
    <subcellularLocation>
        <location evidence="9">Cytoplasm</location>
    </subcellularLocation>
    <text evidence="9">About half TF is bound to the ribosome near the polypeptide exit tunnel while the other half is free in the cytoplasm.</text>
</comment>
<feature type="compositionally biased region" description="Basic and acidic residues" evidence="10">
    <location>
        <begin position="471"/>
        <end position="498"/>
    </location>
</feature>
<dbReference type="Gene3D" id="3.10.50.40">
    <property type="match status" value="1"/>
</dbReference>
<feature type="region of interest" description="Disordered" evidence="10">
    <location>
        <begin position="467"/>
        <end position="498"/>
    </location>
</feature>
<dbReference type="EC" id="5.2.1.8" evidence="3 9"/>
<proteinExistence type="inferred from homology"/>
<evidence type="ECO:0000256" key="5">
    <source>
        <dbReference type="ARBA" id="ARBA00023110"/>
    </source>
</evidence>
<dbReference type="Pfam" id="PF05698">
    <property type="entry name" value="Trigger_C"/>
    <property type="match status" value="1"/>
</dbReference>
<dbReference type="GO" id="GO:0005737">
    <property type="term" value="C:cytoplasm"/>
    <property type="evidence" value="ECO:0007669"/>
    <property type="project" value="UniProtKB-SubCell"/>
</dbReference>
<comment type="similarity">
    <text evidence="2 9">Belongs to the FKBP-type PPIase family. Tig subfamily.</text>
</comment>
<dbReference type="PIRSF" id="PIRSF003095">
    <property type="entry name" value="Trigger_factor"/>
    <property type="match status" value="1"/>
</dbReference>
<evidence type="ECO:0000256" key="6">
    <source>
        <dbReference type="ARBA" id="ARBA00023186"/>
    </source>
</evidence>
<evidence type="ECO:0000256" key="4">
    <source>
        <dbReference type="ARBA" id="ARBA00016902"/>
    </source>
</evidence>
<dbReference type="FunFam" id="3.30.70.1050:FF:000006">
    <property type="entry name" value="Trigger factor"/>
    <property type="match status" value="1"/>
</dbReference>
<dbReference type="PANTHER" id="PTHR30560:SF3">
    <property type="entry name" value="TRIGGER FACTOR-LIKE PROTEIN TIG, CHLOROPLASTIC"/>
    <property type="match status" value="1"/>
</dbReference>
<evidence type="ECO:0000256" key="3">
    <source>
        <dbReference type="ARBA" id="ARBA00013194"/>
    </source>
</evidence>
<evidence type="ECO:0000313" key="14">
    <source>
        <dbReference type="Proteomes" id="UP000319817"/>
    </source>
</evidence>
<dbReference type="OrthoDB" id="9767721at2"/>
<dbReference type="InterPro" id="IPR046357">
    <property type="entry name" value="PPIase_dom_sf"/>
</dbReference>
<dbReference type="InterPro" id="IPR008880">
    <property type="entry name" value="Trigger_fac_C"/>
</dbReference>
<keyword evidence="9" id="KW-0131">Cell cycle</keyword>
<dbReference type="GO" id="GO:0044183">
    <property type="term" value="F:protein folding chaperone"/>
    <property type="evidence" value="ECO:0007669"/>
    <property type="project" value="TreeGrafter"/>
</dbReference>
<comment type="domain">
    <text evidence="9">Consists of 3 domains; the N-terminus binds the ribosome, the middle domain has PPIase activity, while the C-terminus has intrinsic chaperone activity on its own.</text>
</comment>
<evidence type="ECO:0000256" key="8">
    <source>
        <dbReference type="ARBA" id="ARBA00029986"/>
    </source>
</evidence>
<dbReference type="Gene3D" id="1.10.3120.10">
    <property type="entry name" value="Trigger factor, C-terminal domain"/>
    <property type="match status" value="1"/>
</dbReference>
<dbReference type="InterPro" id="IPR037041">
    <property type="entry name" value="Trigger_fac_C_sf"/>
</dbReference>
<dbReference type="GO" id="GO:0015031">
    <property type="term" value="P:protein transport"/>
    <property type="evidence" value="ECO:0007669"/>
    <property type="project" value="UniProtKB-UniRule"/>
</dbReference>
<gene>
    <name evidence="9 13" type="primary">tig</name>
    <name evidence="13" type="ORF">K239x_46610</name>
</gene>
<evidence type="ECO:0000256" key="9">
    <source>
        <dbReference type="HAMAP-Rule" id="MF_00303"/>
    </source>
</evidence>
<keyword evidence="7 9" id="KW-0413">Isomerase</keyword>
<evidence type="ECO:0000259" key="12">
    <source>
        <dbReference type="Pfam" id="PF05698"/>
    </source>
</evidence>
<dbReference type="SUPFAM" id="SSF109998">
    <property type="entry name" value="Triger factor/SurA peptide-binding domain-like"/>
    <property type="match status" value="1"/>
</dbReference>
<dbReference type="AlphaFoldDB" id="A0A517NZU5"/>
<dbReference type="GO" id="GO:0043022">
    <property type="term" value="F:ribosome binding"/>
    <property type="evidence" value="ECO:0007669"/>
    <property type="project" value="TreeGrafter"/>
</dbReference>
<dbReference type="SUPFAM" id="SSF102735">
    <property type="entry name" value="Trigger factor ribosome-binding domain"/>
    <property type="match status" value="1"/>
</dbReference>
<evidence type="ECO:0000313" key="13">
    <source>
        <dbReference type="EMBL" id="QDT12649.1"/>
    </source>
</evidence>
<dbReference type="InterPro" id="IPR036611">
    <property type="entry name" value="Trigger_fac_ribosome-bd_sf"/>
</dbReference>
<dbReference type="InterPro" id="IPR027304">
    <property type="entry name" value="Trigger_fact/SurA_dom_sf"/>
</dbReference>
<keyword evidence="9" id="KW-0132">Cell division</keyword>
<evidence type="ECO:0000259" key="11">
    <source>
        <dbReference type="Pfam" id="PF05697"/>
    </source>
</evidence>